<sequence>MLLSNGPEHPLAGLDYQPLNEERTLLYCGVSHPLFDCKKNRIKSLLPKAEFVSRGYMRGADRFGNDLPCKTTATAYHEEGIAHLILSGQFLGYLPEQFAQIWVDKGQMKAVDKRWYSYAAPIMLITKRNMPLTHLADTFTEEVRRVHGAQPFINPNSSE</sequence>
<dbReference type="EMBL" id="CACVAT010000599">
    <property type="protein sequence ID" value="CAA6830545.1"/>
    <property type="molecule type" value="Genomic_DNA"/>
</dbReference>
<reference evidence="2" key="1">
    <citation type="submission" date="2020-01" db="EMBL/GenBank/DDBJ databases">
        <authorList>
            <person name="Meier V. D."/>
            <person name="Meier V D."/>
        </authorList>
    </citation>
    <scope>NUCLEOTIDE SEQUENCE</scope>
    <source>
        <strain evidence="2">HLG_WM_MAG_09</strain>
    </source>
</reference>
<name>A0A6S6U892_9GAMM</name>
<feature type="domain" description="LysR substrate-binding" evidence="1">
    <location>
        <begin position="6"/>
        <end position="146"/>
    </location>
</feature>
<gene>
    <name evidence="2" type="ORF">HELGO_WM25745</name>
</gene>
<organism evidence="2">
    <name type="scientific">uncultured Thiotrichaceae bacterium</name>
    <dbReference type="NCBI Taxonomy" id="298394"/>
    <lineage>
        <taxon>Bacteria</taxon>
        <taxon>Pseudomonadati</taxon>
        <taxon>Pseudomonadota</taxon>
        <taxon>Gammaproteobacteria</taxon>
        <taxon>Thiotrichales</taxon>
        <taxon>Thiotrichaceae</taxon>
        <taxon>environmental samples</taxon>
    </lineage>
</organism>
<dbReference type="InterPro" id="IPR005119">
    <property type="entry name" value="LysR_subst-bd"/>
</dbReference>
<evidence type="ECO:0000313" key="2">
    <source>
        <dbReference type="EMBL" id="CAA6830545.1"/>
    </source>
</evidence>
<protein>
    <submittedName>
        <fullName evidence="2">Transcriptional regulator, LysR family</fullName>
    </submittedName>
</protein>
<dbReference type="SUPFAM" id="SSF53850">
    <property type="entry name" value="Periplasmic binding protein-like II"/>
    <property type="match status" value="1"/>
</dbReference>
<evidence type="ECO:0000259" key="1">
    <source>
        <dbReference type="Pfam" id="PF03466"/>
    </source>
</evidence>
<dbReference type="Pfam" id="PF03466">
    <property type="entry name" value="LysR_substrate"/>
    <property type="match status" value="1"/>
</dbReference>
<accession>A0A6S6U892</accession>
<dbReference type="AlphaFoldDB" id="A0A6S6U892"/>
<proteinExistence type="predicted"/>